<name>A0A9E9LYU2_9BURK</name>
<dbReference type="AlphaFoldDB" id="A0A9E9LYU2"/>
<accession>A0A9E9LYU2</accession>
<reference evidence="2" key="1">
    <citation type="journal article" date="2022" name="Front. Microbiol.">
        <title>New perspectives on an old grouping: The genomic and phenotypic variability of Oxalobacter formigenes and the implications for calcium oxalate stone prevention.</title>
        <authorList>
            <person name="Chmiel J.A."/>
            <person name="Carr C."/>
            <person name="Stuivenberg G.A."/>
            <person name="Venema R."/>
            <person name="Chanyi R.M."/>
            <person name="Al K.F."/>
            <person name="Giguere D."/>
            <person name="Say H."/>
            <person name="Akouris P.P."/>
            <person name="Dominguez Romero S.A."/>
            <person name="Kwong A."/>
            <person name="Tai V."/>
            <person name="Koval S.F."/>
            <person name="Razvi H."/>
            <person name="Bjazevic J."/>
            <person name="Burton J.P."/>
        </authorList>
    </citation>
    <scope>NUCLEOTIDE SEQUENCE</scope>
    <source>
        <strain evidence="2">WoOx3</strain>
    </source>
</reference>
<dbReference type="Proteomes" id="UP001156215">
    <property type="component" value="Chromosome"/>
</dbReference>
<protein>
    <submittedName>
        <fullName evidence="2">Helix-turn-helix domain-containing protein</fullName>
    </submittedName>
</protein>
<feature type="region of interest" description="Disordered" evidence="1">
    <location>
        <begin position="205"/>
        <end position="225"/>
    </location>
</feature>
<keyword evidence="3" id="KW-1185">Reference proteome</keyword>
<evidence type="ECO:0000313" key="2">
    <source>
        <dbReference type="EMBL" id="WAW09753.1"/>
    </source>
</evidence>
<dbReference type="Pfam" id="PF13730">
    <property type="entry name" value="HTH_36"/>
    <property type="match status" value="1"/>
</dbReference>
<organism evidence="2 3">
    <name type="scientific">Oxalobacter vibrioformis</name>
    <dbReference type="NCBI Taxonomy" id="933080"/>
    <lineage>
        <taxon>Bacteria</taxon>
        <taxon>Pseudomonadati</taxon>
        <taxon>Pseudomonadota</taxon>
        <taxon>Betaproteobacteria</taxon>
        <taxon>Burkholderiales</taxon>
        <taxon>Oxalobacteraceae</taxon>
        <taxon>Oxalobacter</taxon>
    </lineage>
</organism>
<feature type="region of interest" description="Disordered" evidence="1">
    <location>
        <begin position="115"/>
        <end position="153"/>
    </location>
</feature>
<dbReference type="RefSeq" id="WP_269308757.1">
    <property type="nucleotide sequence ID" value="NZ_CP098242.1"/>
</dbReference>
<gene>
    <name evidence="2" type="ORF">NB640_11070</name>
</gene>
<evidence type="ECO:0000256" key="1">
    <source>
        <dbReference type="SAM" id="MobiDB-lite"/>
    </source>
</evidence>
<dbReference type="EMBL" id="CP098242">
    <property type="protein sequence ID" value="WAW09753.1"/>
    <property type="molecule type" value="Genomic_DNA"/>
</dbReference>
<proteinExistence type="predicted"/>
<feature type="compositionally biased region" description="Basic and acidic residues" evidence="1">
    <location>
        <begin position="132"/>
        <end position="151"/>
    </location>
</feature>
<dbReference type="KEGG" id="ovb:NB640_11070"/>
<sequence>MSFKVMTWASRQKVGGSSAKALLLVMANLADDQGICYPSQRYLSEVLEQNIKTVQKNIKFLQENGFLVDTGKRVGGTKSVIVYQLSMSKAPPKTDELNTPKVGVPPKTEYALNYPEAPPILPRSTPKNGVRTQKEYKGNRDSAARGTRLPDDWQPSEEMISYCRQKRPDLDPHEVGERFRDFWLSKPGKDGRKADWAATWRNWVRNERQGTATPSAANVRPWELP</sequence>
<evidence type="ECO:0000313" key="3">
    <source>
        <dbReference type="Proteomes" id="UP001156215"/>
    </source>
</evidence>